<keyword evidence="2" id="KW-1185">Reference proteome</keyword>
<accession>A0ACC4AFJ7</accession>
<proteinExistence type="predicted"/>
<evidence type="ECO:0000313" key="1">
    <source>
        <dbReference type="EMBL" id="KAL3564652.1"/>
    </source>
</evidence>
<dbReference type="Proteomes" id="UP000309997">
    <property type="component" value="Unassembled WGS sequence"/>
</dbReference>
<organism evidence="1 2">
    <name type="scientific">Populus alba</name>
    <name type="common">White poplar</name>
    <dbReference type="NCBI Taxonomy" id="43335"/>
    <lineage>
        <taxon>Eukaryota</taxon>
        <taxon>Viridiplantae</taxon>
        <taxon>Streptophyta</taxon>
        <taxon>Embryophyta</taxon>
        <taxon>Tracheophyta</taxon>
        <taxon>Spermatophyta</taxon>
        <taxon>Magnoliopsida</taxon>
        <taxon>eudicotyledons</taxon>
        <taxon>Gunneridae</taxon>
        <taxon>Pentapetalae</taxon>
        <taxon>rosids</taxon>
        <taxon>fabids</taxon>
        <taxon>Malpighiales</taxon>
        <taxon>Salicaceae</taxon>
        <taxon>Saliceae</taxon>
        <taxon>Populus</taxon>
    </lineage>
</organism>
<evidence type="ECO:0000313" key="2">
    <source>
        <dbReference type="Proteomes" id="UP000309997"/>
    </source>
</evidence>
<reference evidence="1 2" key="1">
    <citation type="journal article" date="2024" name="Plant Biotechnol. J.">
        <title>Genome and CRISPR/Cas9 system of a widespread forest tree (Populus alba) in the world.</title>
        <authorList>
            <person name="Liu Y.J."/>
            <person name="Jiang P.F."/>
            <person name="Han X.M."/>
            <person name="Li X.Y."/>
            <person name="Wang H.M."/>
            <person name="Wang Y.J."/>
            <person name="Wang X.X."/>
            <person name="Zeng Q.Y."/>
        </authorList>
    </citation>
    <scope>NUCLEOTIDE SEQUENCE [LARGE SCALE GENOMIC DNA]</scope>
    <source>
        <strain evidence="2">cv. PAL-ZL1</strain>
    </source>
</reference>
<dbReference type="EMBL" id="RCHU02000019">
    <property type="protein sequence ID" value="KAL3564652.1"/>
    <property type="molecule type" value="Genomic_DNA"/>
</dbReference>
<protein>
    <submittedName>
        <fullName evidence="1">Uncharacterized protein</fullName>
    </submittedName>
</protein>
<name>A0ACC4AFJ7_POPAL</name>
<sequence>MIDGDDEVVFVSQERHAPLYLLETCVSDHMILSYELIFVNQLRKYSGNEVTFKFHHREGNNMARKVRHEIRRPVGLKSCGVYLHFDENPSADTDGYRYLPIVIGYRAANAERAVINPPAKSERRRWSLKDVFVVIAEKE</sequence>
<comment type="caution">
    <text evidence="1">The sequence shown here is derived from an EMBL/GenBank/DDBJ whole genome shotgun (WGS) entry which is preliminary data.</text>
</comment>
<gene>
    <name evidence="1" type="ORF">D5086_032698</name>
</gene>